<evidence type="ECO:0000256" key="1">
    <source>
        <dbReference type="SAM" id="Phobius"/>
    </source>
</evidence>
<dbReference type="PATRIC" id="fig|86662.25.peg.3072"/>
<dbReference type="Proteomes" id="UP000175706">
    <property type="component" value="Unassembled WGS sequence"/>
</dbReference>
<dbReference type="EMBL" id="LXLT01000037">
    <property type="protein sequence ID" value="OFD77962.1"/>
    <property type="molecule type" value="Genomic_DNA"/>
</dbReference>
<evidence type="ECO:0000313" key="3">
    <source>
        <dbReference type="Proteomes" id="UP000175706"/>
    </source>
</evidence>
<name>A0A1E8B618_BACMY</name>
<dbReference type="AlphaFoldDB" id="A0A1E8B618"/>
<reference evidence="2 3" key="1">
    <citation type="submission" date="2016-05" db="EMBL/GenBank/DDBJ databases">
        <title>Bacillus thuringiensis and Bacillus weihenstephanensis as novel biocontrol agents of wilt causing Verticillium species.</title>
        <authorList>
            <person name="Hollensteiner J."/>
            <person name="Wemheuer F."/>
            <person name="Harting R."/>
            <person name="Kolarzyk A."/>
            <person name="Diaz-Valerio S."/>
            <person name="Poehlein A."/>
            <person name="Brzuszkiewicz E."/>
            <person name="Nesemann K."/>
            <person name="Braus-Stromeyer S."/>
            <person name="Braus G."/>
            <person name="Daniel R."/>
            <person name="Liesegang H."/>
        </authorList>
    </citation>
    <scope>NUCLEOTIDE SEQUENCE [LARGE SCALE GENOMIC DNA]</scope>
    <source>
        <strain evidence="2 3">GOE8</strain>
    </source>
</reference>
<dbReference type="RefSeq" id="WP_070143794.1">
    <property type="nucleotide sequence ID" value="NZ_LXLT01000037.1"/>
</dbReference>
<keyword evidence="1" id="KW-0472">Membrane</keyword>
<gene>
    <name evidence="2" type="ORF">BWGOE8_30160</name>
</gene>
<evidence type="ECO:0000313" key="2">
    <source>
        <dbReference type="EMBL" id="OFD77962.1"/>
    </source>
</evidence>
<accession>A0A1E8B618</accession>
<keyword evidence="1" id="KW-0812">Transmembrane</keyword>
<comment type="caution">
    <text evidence="2">The sequence shown here is derived from an EMBL/GenBank/DDBJ whole genome shotgun (WGS) entry which is preliminary data.</text>
</comment>
<keyword evidence="1" id="KW-1133">Transmembrane helix</keyword>
<organism evidence="2 3">
    <name type="scientific">Bacillus mycoides</name>
    <dbReference type="NCBI Taxonomy" id="1405"/>
    <lineage>
        <taxon>Bacteria</taxon>
        <taxon>Bacillati</taxon>
        <taxon>Bacillota</taxon>
        <taxon>Bacilli</taxon>
        <taxon>Bacillales</taxon>
        <taxon>Bacillaceae</taxon>
        <taxon>Bacillus</taxon>
        <taxon>Bacillus cereus group</taxon>
    </lineage>
</organism>
<protein>
    <submittedName>
        <fullName evidence="2">Uncharacterized protein</fullName>
    </submittedName>
</protein>
<proteinExistence type="predicted"/>
<feature type="transmembrane region" description="Helical" evidence="1">
    <location>
        <begin position="12"/>
        <end position="34"/>
    </location>
</feature>
<sequence length="178" mass="21114">MIDQLKKVRKRTIILTVIILLLTVILVRNSTWYISRSFSSEFFRLPMPLDSKVIKDYEADEKNWIEIGNGGYWEVVANRIIETKQSKAEVISFYQKIGKLKYPNSNVTGVEIQLYFKDDSKVVENEKGNYYLDKMGDIRYVSEYAIEDIKKEKQPNDPEMITYVIQVHTQFDYWYKLD</sequence>